<dbReference type="KEGG" id="acob:P0Y56_07450"/>
<protein>
    <submittedName>
        <fullName evidence="2">Uncharacterized protein</fullName>
    </submittedName>
</protein>
<keyword evidence="1" id="KW-0812">Transmembrane</keyword>
<proteinExistence type="predicted"/>
<feature type="transmembrane region" description="Helical" evidence="1">
    <location>
        <begin position="12"/>
        <end position="33"/>
    </location>
</feature>
<keyword evidence="1" id="KW-0472">Membrane</keyword>
<keyword evidence="1" id="KW-1133">Transmembrane helix</keyword>
<sequence length="73" mass="7905">MSPDDSHALARFLLIGFLRLAGVIVTLVGILIVRGVIPGYAWGGVVVIVVGLIDVFVVPQMLARKWRTPPEPK</sequence>
<dbReference type="Proteomes" id="UP001218362">
    <property type="component" value="Chromosome"/>
</dbReference>
<dbReference type="AlphaFoldDB" id="A0AAJ5XB12"/>
<evidence type="ECO:0000256" key="1">
    <source>
        <dbReference type="SAM" id="Phobius"/>
    </source>
</evidence>
<dbReference type="EMBL" id="CP119316">
    <property type="protein sequence ID" value="WEK48122.1"/>
    <property type="molecule type" value="Genomic_DNA"/>
</dbReference>
<name>A0AAJ5XB12_9SPHN</name>
<reference evidence="2" key="1">
    <citation type="submission" date="2023-03" db="EMBL/GenBank/DDBJ databases">
        <title>Andean soil-derived lignocellulolytic bacterial consortium as a source of novel taxa and putative plastic-active enzymes.</title>
        <authorList>
            <person name="Diaz-Garcia L."/>
            <person name="Chuvochina M."/>
            <person name="Feuerriegel G."/>
            <person name="Bunk B."/>
            <person name="Sproer C."/>
            <person name="Streit W.R."/>
            <person name="Rodriguez L.M."/>
            <person name="Overmann J."/>
            <person name="Jimenez D.J."/>
        </authorList>
    </citation>
    <scope>NUCLEOTIDE SEQUENCE</scope>
    <source>
        <strain evidence="2">MAG 26</strain>
    </source>
</reference>
<feature type="transmembrane region" description="Helical" evidence="1">
    <location>
        <begin position="39"/>
        <end position="58"/>
    </location>
</feature>
<evidence type="ECO:0000313" key="2">
    <source>
        <dbReference type="EMBL" id="WEK48122.1"/>
    </source>
</evidence>
<gene>
    <name evidence="2" type="ORF">P0Y56_07450</name>
</gene>
<organism evidence="2 3">
    <name type="scientific">Candidatus Andeanibacterium colombiense</name>
    <dbReference type="NCBI Taxonomy" id="3121345"/>
    <lineage>
        <taxon>Bacteria</taxon>
        <taxon>Pseudomonadati</taxon>
        <taxon>Pseudomonadota</taxon>
        <taxon>Alphaproteobacteria</taxon>
        <taxon>Sphingomonadales</taxon>
        <taxon>Sphingomonadaceae</taxon>
        <taxon>Candidatus Andeanibacterium</taxon>
    </lineage>
</organism>
<evidence type="ECO:0000313" key="3">
    <source>
        <dbReference type="Proteomes" id="UP001218362"/>
    </source>
</evidence>
<accession>A0AAJ5XB12</accession>